<dbReference type="Proteomes" id="UP000460112">
    <property type="component" value="Unassembled WGS sequence"/>
</dbReference>
<reference evidence="1 2" key="1">
    <citation type="submission" date="2019-09" db="EMBL/GenBank/DDBJ databases">
        <title>Investigation of probiotic properties of different lactic acid bacteria.</title>
        <authorList>
            <person name="Jaomanjaka F."/>
            <person name="Blanc P."/>
        </authorList>
    </citation>
    <scope>NUCLEOTIDE SEQUENCE [LARGE SCALE GENOMIC DNA]</scope>
    <source>
        <strain evidence="1 2">BIO6369</strain>
    </source>
</reference>
<dbReference type="Gene3D" id="3.40.50.1220">
    <property type="entry name" value="TPP-binding domain"/>
    <property type="match status" value="1"/>
</dbReference>
<proteinExistence type="predicted"/>
<dbReference type="RefSeq" id="WP_003656052.1">
    <property type="nucleotide sequence ID" value="NZ_CABOGQ010000005.1"/>
</dbReference>
<comment type="caution">
    <text evidence="1">The sequence shown here is derived from an EMBL/GenBank/DDBJ whole genome shotgun (WGS) entry which is preliminary data.</text>
</comment>
<gene>
    <name evidence="1" type="ORF">F8244_08770</name>
</gene>
<sequence>MKDFKQIQEWLAEADAVIVTAGNGFAQMEGLDMFEDVAFPIEYQAISKKYHVKTIADALDKDFDSWDEKWQFWSQLINEYSVEYEPSKAMKQLKELLNGKNYFIATSAFGHFFEKAGFEQDKIFDVFGDWTRMQCSSGLNHGTYSDLSVVKRYLNGQGEIPRCEDCDSPMEIHMPLNAHFFPDEDANTRFRWFLTRNQTKKVVVLELGVDPTSPQLLDPMIKLVEQFKDWHYIAADLSQDDLPDDIQKRSAGLGMALPEVVEKISKNEG</sequence>
<evidence type="ECO:0000313" key="1">
    <source>
        <dbReference type="EMBL" id="KAB1950236.1"/>
    </source>
</evidence>
<dbReference type="InterPro" id="IPR029035">
    <property type="entry name" value="DHS-like_NAD/FAD-binding_dom"/>
</dbReference>
<dbReference type="EMBL" id="WBOA01000004">
    <property type="protein sequence ID" value="KAB1950236.1"/>
    <property type="molecule type" value="Genomic_DNA"/>
</dbReference>
<dbReference type="SUPFAM" id="SSF52467">
    <property type="entry name" value="DHS-like NAD/FAD-binding domain"/>
    <property type="match status" value="1"/>
</dbReference>
<dbReference type="AlphaFoldDB" id="A0A833FKP5"/>
<protein>
    <submittedName>
        <fullName evidence="1">Sir2 family NAD-dependent protein deacetylase</fullName>
    </submittedName>
</protein>
<organism evidence="1 2">
    <name type="scientific">Lactobacillus gasseri</name>
    <dbReference type="NCBI Taxonomy" id="1596"/>
    <lineage>
        <taxon>Bacteria</taxon>
        <taxon>Bacillati</taxon>
        <taxon>Bacillota</taxon>
        <taxon>Bacilli</taxon>
        <taxon>Lactobacillales</taxon>
        <taxon>Lactobacillaceae</taxon>
        <taxon>Lactobacillus</taxon>
    </lineage>
</organism>
<evidence type="ECO:0000313" key="2">
    <source>
        <dbReference type="Proteomes" id="UP000460112"/>
    </source>
</evidence>
<name>A0A833FKP5_LACGS</name>
<accession>A0A833FKP5</accession>